<protein>
    <submittedName>
        <fullName evidence="5">Acetyl-CoA acetyltransferase</fullName>
    </submittedName>
</protein>
<organism evidence="5 6">
    <name type="scientific">Noviherbaspirillum sedimenti</name>
    <dbReference type="NCBI Taxonomy" id="2320865"/>
    <lineage>
        <taxon>Bacteria</taxon>
        <taxon>Pseudomonadati</taxon>
        <taxon>Pseudomonadota</taxon>
        <taxon>Betaproteobacteria</taxon>
        <taxon>Burkholderiales</taxon>
        <taxon>Oxalobacteraceae</taxon>
        <taxon>Noviherbaspirillum</taxon>
    </lineage>
</organism>
<name>A0A3A3FYW1_9BURK</name>
<feature type="domain" description="Thiolase-like protein type 1 additional C-terminal" evidence="4">
    <location>
        <begin position="416"/>
        <end position="490"/>
    </location>
</feature>
<evidence type="ECO:0000313" key="5">
    <source>
        <dbReference type="EMBL" id="RJG00821.1"/>
    </source>
</evidence>
<evidence type="ECO:0000259" key="4">
    <source>
        <dbReference type="Pfam" id="PF18313"/>
    </source>
</evidence>
<dbReference type="GO" id="GO:0016746">
    <property type="term" value="F:acyltransferase activity"/>
    <property type="evidence" value="ECO:0007669"/>
    <property type="project" value="UniProtKB-KW"/>
</dbReference>
<dbReference type="InterPro" id="IPR016039">
    <property type="entry name" value="Thiolase-like"/>
</dbReference>
<comment type="caution">
    <text evidence="5">The sequence shown here is derived from an EMBL/GenBank/DDBJ whole genome shotgun (WGS) entry which is preliminary data.</text>
</comment>
<keyword evidence="2 5" id="KW-0808">Transferase</keyword>
<gene>
    <name evidence="5" type="ORF">D3878_03830</name>
</gene>
<dbReference type="OrthoDB" id="4470569at2"/>
<comment type="similarity">
    <text evidence="1">Belongs to the thiolase-like superfamily. Thiolase family.</text>
</comment>
<dbReference type="PANTHER" id="PTHR18919:SF139">
    <property type="entry name" value="THIOLASE-LIKE PROTEIN TYPE 1 ADDITIONAL C-TERMINAL DOMAIN-CONTAINING PROTEIN"/>
    <property type="match status" value="1"/>
</dbReference>
<keyword evidence="3" id="KW-0012">Acyltransferase</keyword>
<dbReference type="EMBL" id="QYUQ01000002">
    <property type="protein sequence ID" value="RJG00821.1"/>
    <property type="molecule type" value="Genomic_DNA"/>
</dbReference>
<evidence type="ECO:0000256" key="3">
    <source>
        <dbReference type="ARBA" id="ARBA00023315"/>
    </source>
</evidence>
<evidence type="ECO:0000256" key="2">
    <source>
        <dbReference type="ARBA" id="ARBA00022679"/>
    </source>
</evidence>
<reference evidence="6" key="1">
    <citation type="submission" date="2018-09" db="EMBL/GenBank/DDBJ databases">
        <authorList>
            <person name="Zhu H."/>
        </authorList>
    </citation>
    <scope>NUCLEOTIDE SEQUENCE [LARGE SCALE GENOMIC DNA]</scope>
    <source>
        <strain evidence="6">K1S02-23</strain>
    </source>
</reference>
<dbReference type="InterPro" id="IPR040771">
    <property type="entry name" value="TLP1_add_C"/>
</dbReference>
<proteinExistence type="inferred from homology"/>
<dbReference type="SUPFAM" id="SSF53901">
    <property type="entry name" value="Thiolase-like"/>
    <property type="match status" value="1"/>
</dbReference>
<dbReference type="Gene3D" id="2.40.50.840">
    <property type="match status" value="1"/>
</dbReference>
<dbReference type="Gene3D" id="3.40.47.10">
    <property type="match status" value="1"/>
</dbReference>
<dbReference type="Proteomes" id="UP000266327">
    <property type="component" value="Unassembled WGS sequence"/>
</dbReference>
<dbReference type="PANTHER" id="PTHR18919">
    <property type="entry name" value="ACETYL-COA C-ACYLTRANSFERASE"/>
    <property type="match status" value="1"/>
</dbReference>
<dbReference type="AlphaFoldDB" id="A0A3A3FYW1"/>
<evidence type="ECO:0000313" key="6">
    <source>
        <dbReference type="Proteomes" id="UP000266327"/>
    </source>
</evidence>
<dbReference type="RefSeq" id="WP_119784275.1">
    <property type="nucleotide sequence ID" value="NZ_QYUQ01000002.1"/>
</dbReference>
<accession>A0A3A3FYW1</accession>
<sequence length="502" mass="53886">MQKSIEERIPVIVGIGECIDRPAHAAEGLEPLRLMERAARNAERDAGADVLGAVDSVDVVCEVSWPYPAAPARLCALLGMHPQRAVYGPIGGETPLRFLHEAAIRIAEGLSEVALVVGAEAEYSVGLARKTGVSLPWESRDNTPIIRGNQFMHPQAVLHGIATPSTAYPLFENAATAAWKQSPRTAQDEAAALWERYAAVAAENPFAWLPKAITAAEIRTPGPANRMIAFPYPKSMVANPMVNQGAAVIITSLARARAAGVPEHKRIYIFGGAAADEPRDYLDRAQLDRSHAQSVVLETVLRDVGGDAGVFSAAELYSCFPIVPKIALRILQAPELLPTVTGGLSFFGAPLNNYMTHAVAAMVRHLRSRQRALGLLYGNGGFMSYHHALVLTSDPARANERLKRDYRVQAEADARQLPAPAVIADYAGTAVLETFTVMYDRNSAPAYGSVIARTPQDERVLARVPGADALGIRRLLDAELSPVGAGGHVAPASDGMLHWRFG</sequence>
<evidence type="ECO:0000256" key="1">
    <source>
        <dbReference type="ARBA" id="ARBA00010982"/>
    </source>
</evidence>
<keyword evidence="6" id="KW-1185">Reference proteome</keyword>
<dbReference type="Pfam" id="PF18313">
    <property type="entry name" value="TLP1_add_C"/>
    <property type="match status" value="1"/>
</dbReference>